<organism evidence="1 3">
    <name type="scientific">Cannabis sativa</name>
    <name type="common">Hemp</name>
    <name type="synonym">Marijuana</name>
    <dbReference type="NCBI Taxonomy" id="3483"/>
    <lineage>
        <taxon>Eukaryota</taxon>
        <taxon>Viridiplantae</taxon>
        <taxon>Streptophyta</taxon>
        <taxon>Embryophyta</taxon>
        <taxon>Tracheophyta</taxon>
        <taxon>Spermatophyta</taxon>
        <taxon>Magnoliopsida</taxon>
        <taxon>eudicotyledons</taxon>
        <taxon>Gunneridae</taxon>
        <taxon>Pentapetalae</taxon>
        <taxon>rosids</taxon>
        <taxon>fabids</taxon>
        <taxon>Rosales</taxon>
        <taxon>Cannabaceae</taxon>
        <taxon>Cannabis</taxon>
    </lineage>
</organism>
<dbReference type="AlphaFoldDB" id="A0A7J6ED25"/>
<evidence type="ECO:0000313" key="1">
    <source>
        <dbReference type="EMBL" id="KAF4355660.1"/>
    </source>
</evidence>
<dbReference type="EMBL" id="JAATIQ010000048">
    <property type="protein sequence ID" value="KAF4393686.1"/>
    <property type="molecule type" value="Genomic_DNA"/>
</dbReference>
<dbReference type="EMBL" id="JAATIP010000263">
    <property type="protein sequence ID" value="KAF4355660.1"/>
    <property type="molecule type" value="Genomic_DNA"/>
</dbReference>
<keyword evidence="4" id="KW-1185">Reference proteome</keyword>
<dbReference type="Proteomes" id="UP000525078">
    <property type="component" value="Unassembled WGS sequence"/>
</dbReference>
<dbReference type="GO" id="GO:0005739">
    <property type="term" value="C:mitochondrion"/>
    <property type="evidence" value="ECO:0007669"/>
    <property type="project" value="TreeGrafter"/>
</dbReference>
<protein>
    <submittedName>
        <fullName evidence="1">Uncharacterized protein</fullName>
    </submittedName>
</protein>
<comment type="caution">
    <text evidence="1">The sequence shown here is derived from an EMBL/GenBank/DDBJ whole genome shotgun (WGS) entry which is preliminary data.</text>
</comment>
<dbReference type="Pfam" id="PF03242">
    <property type="entry name" value="LEA_3a"/>
    <property type="match status" value="1"/>
</dbReference>
<dbReference type="InterPro" id="IPR004926">
    <property type="entry name" value="LEA_3a"/>
</dbReference>
<reference evidence="3 4" key="1">
    <citation type="journal article" date="2020" name="bioRxiv">
        <title>Sequence and annotation of 42 cannabis genomes reveals extensive copy number variation in cannabinoid synthesis and pathogen resistance genes.</title>
        <authorList>
            <person name="Mckernan K.J."/>
            <person name="Helbert Y."/>
            <person name="Kane L.T."/>
            <person name="Ebling H."/>
            <person name="Zhang L."/>
            <person name="Liu B."/>
            <person name="Eaton Z."/>
            <person name="Mclaughlin S."/>
            <person name="Kingan S."/>
            <person name="Baybayan P."/>
            <person name="Concepcion G."/>
            <person name="Jordan M."/>
            <person name="Riva A."/>
            <person name="Barbazuk W."/>
            <person name="Harkins T."/>
        </authorList>
    </citation>
    <scope>NUCLEOTIDE SEQUENCE [LARGE SCALE GENOMIC DNA]</scope>
    <source>
        <strain evidence="3 4">cv. Jamaican Lion 4</strain>
        <strain evidence="2">Father</strain>
        <strain evidence="1">Mother</strain>
        <tissue evidence="1">Leaf</tissue>
    </source>
</reference>
<dbReference type="PANTHER" id="PTHR33509:SF34">
    <property type="entry name" value="LATE EMBRYOGENIS ABUNDANT PROTEIN 41"/>
    <property type="match status" value="1"/>
</dbReference>
<gene>
    <name evidence="1" type="ORF">F8388_013077</name>
    <name evidence="2" type="ORF">G4B88_007672</name>
</gene>
<name>A0A7J6ED25_CANSA</name>
<dbReference type="PANTHER" id="PTHR33509">
    <property type="entry name" value="LATE EMBRYOGENIS ABUNDANT PROTEIN 2-RELATED"/>
    <property type="match status" value="1"/>
</dbReference>
<dbReference type="Proteomes" id="UP000583929">
    <property type="component" value="Unassembled WGS sequence"/>
</dbReference>
<sequence length="106" mass="11581">MAMASSLSKSKLLINQALPLSNIISRMGYVASSEGSVGLGLSKGGCMIKNKKVEERPLNKYSTEEESASAWAPDPLTGYYRPANRAVEIDPVELRQMLLNNKVRPL</sequence>
<evidence type="ECO:0000313" key="4">
    <source>
        <dbReference type="Proteomes" id="UP000583929"/>
    </source>
</evidence>
<evidence type="ECO:0000313" key="3">
    <source>
        <dbReference type="Proteomes" id="UP000525078"/>
    </source>
</evidence>
<dbReference type="GO" id="GO:0006950">
    <property type="term" value="P:response to stress"/>
    <property type="evidence" value="ECO:0007669"/>
    <property type="project" value="TreeGrafter"/>
</dbReference>
<proteinExistence type="predicted"/>
<evidence type="ECO:0000313" key="2">
    <source>
        <dbReference type="EMBL" id="KAF4393686.1"/>
    </source>
</evidence>
<accession>A0A7J6ED25</accession>